<name>A0A4R5VH21_9RHOB</name>
<dbReference type="AlphaFoldDB" id="A0A4R5VH21"/>
<dbReference type="OrthoDB" id="7510934at2"/>
<dbReference type="GO" id="GO:0006310">
    <property type="term" value="P:DNA recombination"/>
    <property type="evidence" value="ECO:0007669"/>
    <property type="project" value="UniProtKB-KW"/>
</dbReference>
<evidence type="ECO:0000259" key="2">
    <source>
        <dbReference type="PROSITE" id="PS51898"/>
    </source>
</evidence>
<accession>A0A4R5VH21</accession>
<protein>
    <recommendedName>
        <fullName evidence="2">Tyr recombinase domain-containing protein</fullName>
    </recommendedName>
</protein>
<evidence type="ECO:0000256" key="1">
    <source>
        <dbReference type="ARBA" id="ARBA00023172"/>
    </source>
</evidence>
<dbReference type="Gene3D" id="1.10.443.10">
    <property type="entry name" value="Intergrase catalytic core"/>
    <property type="match status" value="1"/>
</dbReference>
<dbReference type="Proteomes" id="UP000295301">
    <property type="component" value="Unassembled WGS sequence"/>
</dbReference>
<keyword evidence="1" id="KW-0233">DNA recombination</keyword>
<gene>
    <name evidence="3" type="ORF">E1832_04100</name>
</gene>
<dbReference type="Pfam" id="PF00589">
    <property type="entry name" value="Phage_integrase"/>
    <property type="match status" value="1"/>
</dbReference>
<dbReference type="InterPro" id="IPR011010">
    <property type="entry name" value="DNA_brk_join_enz"/>
</dbReference>
<keyword evidence="4" id="KW-1185">Reference proteome</keyword>
<feature type="domain" description="Tyr recombinase" evidence="2">
    <location>
        <begin position="171"/>
        <end position="349"/>
    </location>
</feature>
<organism evidence="3 4">
    <name type="scientific">Antarcticimicrobium luteum</name>
    <dbReference type="NCBI Taxonomy" id="2547397"/>
    <lineage>
        <taxon>Bacteria</taxon>
        <taxon>Pseudomonadati</taxon>
        <taxon>Pseudomonadota</taxon>
        <taxon>Alphaproteobacteria</taxon>
        <taxon>Rhodobacterales</taxon>
        <taxon>Paracoccaceae</taxon>
        <taxon>Antarcticimicrobium</taxon>
    </lineage>
</organism>
<dbReference type="SUPFAM" id="SSF56349">
    <property type="entry name" value="DNA breaking-rejoining enzymes"/>
    <property type="match status" value="1"/>
</dbReference>
<dbReference type="GO" id="GO:0003677">
    <property type="term" value="F:DNA binding"/>
    <property type="evidence" value="ECO:0007669"/>
    <property type="project" value="InterPro"/>
</dbReference>
<dbReference type="GO" id="GO:0015074">
    <property type="term" value="P:DNA integration"/>
    <property type="evidence" value="ECO:0007669"/>
    <property type="project" value="InterPro"/>
</dbReference>
<comment type="caution">
    <text evidence="3">The sequence shown here is derived from an EMBL/GenBank/DDBJ whole genome shotgun (WGS) entry which is preliminary data.</text>
</comment>
<dbReference type="InterPro" id="IPR002104">
    <property type="entry name" value="Integrase_catalytic"/>
</dbReference>
<dbReference type="PROSITE" id="PS51898">
    <property type="entry name" value="TYR_RECOMBINASE"/>
    <property type="match status" value="1"/>
</dbReference>
<sequence>MRRTVRGSVRLKGLKPSGKWPSGNVRYYYRHTTPATPMPDARKDSPEFLKAYAEAAAGKPAKVRGRIQHRTGTIGAGIRAFIASDSYLSRAASTRARWRSFAEEFEAFFATAMLSDLRPKHIRMYLSKFDPHPANNRLKLWRAMGRWWVDSGLLDVDPARDVRPRAAPKSDGFTPWTQADVDAFRAHWPIGTMQRLALEIIALTGAAIGDAVILGPGNLRDGWLTYRRAKSGTICTVPLFVKPAPTYYPDADHLRACIEAAPKHMTWLSTARGAARSGKAAGQWFATGAKAAGIEGKSAHGVRKYLAAYMAERGASEDQRMAILGHDTTAQTRAYSKTADAMRIITGTKVDNSAEQVVKTSCK</sequence>
<proteinExistence type="predicted"/>
<dbReference type="InterPro" id="IPR013762">
    <property type="entry name" value="Integrase-like_cat_sf"/>
</dbReference>
<reference evidence="3 4" key="1">
    <citation type="submission" date="2019-03" db="EMBL/GenBank/DDBJ databases">
        <title>Ruegeria lutea sp. nov., a novel strain, isolated from marine sediment, the Masan Bay, South Korea.</title>
        <authorList>
            <person name="Kim J."/>
            <person name="Kim D.-Y."/>
            <person name="Lee S.-S."/>
        </authorList>
    </citation>
    <scope>NUCLEOTIDE SEQUENCE [LARGE SCALE GENOMIC DNA]</scope>
    <source>
        <strain evidence="3 4">318-1</strain>
    </source>
</reference>
<evidence type="ECO:0000313" key="4">
    <source>
        <dbReference type="Proteomes" id="UP000295301"/>
    </source>
</evidence>
<dbReference type="EMBL" id="SMUV01000049">
    <property type="protein sequence ID" value="TDK51159.1"/>
    <property type="molecule type" value="Genomic_DNA"/>
</dbReference>
<evidence type="ECO:0000313" key="3">
    <source>
        <dbReference type="EMBL" id="TDK51159.1"/>
    </source>
</evidence>